<organism evidence="8 9">
    <name type="scientific">Azospirillum picis</name>
    <dbReference type="NCBI Taxonomy" id="488438"/>
    <lineage>
        <taxon>Bacteria</taxon>
        <taxon>Pseudomonadati</taxon>
        <taxon>Pseudomonadota</taxon>
        <taxon>Alphaproteobacteria</taxon>
        <taxon>Rhodospirillales</taxon>
        <taxon>Azospirillaceae</taxon>
        <taxon>Azospirillum</taxon>
    </lineage>
</organism>
<comment type="caution">
    <text evidence="8">The sequence shown here is derived from an EMBL/GenBank/DDBJ whole genome shotgun (WGS) entry which is preliminary data.</text>
</comment>
<protein>
    <submittedName>
        <fullName evidence="8">Choline dehydrogenase-like flavoprotein</fullName>
    </submittedName>
</protein>
<dbReference type="InterPro" id="IPR051473">
    <property type="entry name" value="P2Ox-like"/>
</dbReference>
<name>A0ABU0MN67_9PROT</name>
<proteinExistence type="inferred from homology"/>
<evidence type="ECO:0000256" key="1">
    <source>
        <dbReference type="ARBA" id="ARBA00001974"/>
    </source>
</evidence>
<dbReference type="Gene3D" id="3.50.50.60">
    <property type="entry name" value="FAD/NAD(P)-binding domain"/>
    <property type="match status" value="2"/>
</dbReference>
<keyword evidence="5" id="KW-0560">Oxidoreductase</keyword>
<accession>A0ABU0MN67</accession>
<dbReference type="Proteomes" id="UP001244552">
    <property type="component" value="Unassembled WGS sequence"/>
</dbReference>
<evidence type="ECO:0000259" key="6">
    <source>
        <dbReference type="Pfam" id="PF01266"/>
    </source>
</evidence>
<evidence type="ECO:0000256" key="2">
    <source>
        <dbReference type="ARBA" id="ARBA00010790"/>
    </source>
</evidence>
<dbReference type="PANTHER" id="PTHR42784">
    <property type="entry name" value="PYRANOSE 2-OXIDASE"/>
    <property type="match status" value="1"/>
</dbReference>
<evidence type="ECO:0000313" key="8">
    <source>
        <dbReference type="EMBL" id="MDQ0534900.1"/>
    </source>
</evidence>
<dbReference type="InterPro" id="IPR036188">
    <property type="entry name" value="FAD/NAD-bd_sf"/>
</dbReference>
<dbReference type="InterPro" id="IPR006076">
    <property type="entry name" value="FAD-dep_OxRdtase"/>
</dbReference>
<feature type="domain" description="Glucose-methanol-choline oxidoreductase C-terminal" evidence="7">
    <location>
        <begin position="388"/>
        <end position="521"/>
    </location>
</feature>
<evidence type="ECO:0000259" key="7">
    <source>
        <dbReference type="Pfam" id="PF05199"/>
    </source>
</evidence>
<dbReference type="RefSeq" id="WP_209984777.1">
    <property type="nucleotide sequence ID" value="NZ_JAGINO010000015.1"/>
</dbReference>
<dbReference type="Pfam" id="PF01266">
    <property type="entry name" value="DAO"/>
    <property type="match status" value="1"/>
</dbReference>
<dbReference type="SUPFAM" id="SSF51905">
    <property type="entry name" value="FAD/NAD(P)-binding domain"/>
    <property type="match status" value="1"/>
</dbReference>
<dbReference type="PANTHER" id="PTHR42784:SF1">
    <property type="entry name" value="PYRANOSE 2-OXIDASE"/>
    <property type="match status" value="1"/>
</dbReference>
<comment type="cofactor">
    <cofactor evidence="1">
        <name>FAD</name>
        <dbReference type="ChEBI" id="CHEBI:57692"/>
    </cofactor>
</comment>
<keyword evidence="9" id="KW-1185">Reference proteome</keyword>
<dbReference type="EMBL" id="JAUSVU010000014">
    <property type="protein sequence ID" value="MDQ0534900.1"/>
    <property type="molecule type" value="Genomic_DNA"/>
</dbReference>
<feature type="domain" description="FAD dependent oxidoreductase" evidence="6">
    <location>
        <begin position="19"/>
        <end position="228"/>
    </location>
</feature>
<dbReference type="Pfam" id="PF05199">
    <property type="entry name" value="GMC_oxred_C"/>
    <property type="match status" value="1"/>
</dbReference>
<keyword evidence="4" id="KW-0274">FAD</keyword>
<dbReference type="InterPro" id="IPR007867">
    <property type="entry name" value="GMC_OxRtase_C"/>
</dbReference>
<sequence length="537" mass="58710">MLLDLRELAGTSSFETGLCIVGAGAAGVTLARQMLARGHEVMLVESGGVDFEADVQALAAGSTSGQPYYDLGDVNLRMVGGTTPIWGGRCAELESIDFAQRSWVPHSGWPITRDEMEPYYVRAAGELSIARPDAGRDALMRTLPILRRLETDGLRVGCWSFDDRRNRYTLPNIRDVADHPKARLLVHATATGLALSDDGRRILSVTVRDVGGREAVIRAGRIVLALGGLETPRLMLASNEVAPAGIGNGRDLVGRFFMEHPHARGGRLETTASWPLLAAFGRSHRVGGTRHAALLGLQEEEQTRSQTLNSAFTLGARQGEREAQFWAMKSYNAMKHRLNPSALNRRLWRGVKDTALWVHERVDPLRPWALVRSGARQLAMIMRAEQAPNPDSRLTLTADRDALGMPRAELDWRLTELDKHTVRVMVARMDSALKRLGLGAAVPSPWLEDPATLWYSDPLISAHPLGGYHHMGTVRMADDPARGVVDRNGKVHGVENLYVAGSAVFPTSGWANPTFTILALALRMGDHLDQLAPAAAR</sequence>
<evidence type="ECO:0000313" key="9">
    <source>
        <dbReference type="Proteomes" id="UP001244552"/>
    </source>
</evidence>
<evidence type="ECO:0000256" key="3">
    <source>
        <dbReference type="ARBA" id="ARBA00022630"/>
    </source>
</evidence>
<comment type="similarity">
    <text evidence="2">Belongs to the GMC oxidoreductase family.</text>
</comment>
<reference evidence="8 9" key="1">
    <citation type="submission" date="2023-07" db="EMBL/GenBank/DDBJ databases">
        <title>Genomic Encyclopedia of Type Strains, Phase IV (KMG-IV): sequencing the most valuable type-strain genomes for metagenomic binning, comparative biology and taxonomic classification.</title>
        <authorList>
            <person name="Goeker M."/>
        </authorList>
    </citation>
    <scope>NUCLEOTIDE SEQUENCE [LARGE SCALE GENOMIC DNA]</scope>
    <source>
        <strain evidence="8 9">DSM 19922</strain>
    </source>
</reference>
<gene>
    <name evidence="8" type="ORF">QO018_003777</name>
</gene>
<keyword evidence="3" id="KW-0285">Flavoprotein</keyword>
<evidence type="ECO:0000256" key="4">
    <source>
        <dbReference type="ARBA" id="ARBA00022827"/>
    </source>
</evidence>
<evidence type="ECO:0000256" key="5">
    <source>
        <dbReference type="ARBA" id="ARBA00023002"/>
    </source>
</evidence>